<reference evidence="5 6" key="1">
    <citation type="submission" date="2022-10" db="EMBL/GenBank/DDBJ databases">
        <title>High-quality genome sequences of two octocoral-associated bacteria, Endozoicomonas euniceicola EF212 and Endozoicomonas gorgoniicola PS125.</title>
        <authorList>
            <person name="Chiou Y.-J."/>
            <person name="Chen Y.-H."/>
        </authorList>
    </citation>
    <scope>NUCLEOTIDE SEQUENCE [LARGE SCALE GENOMIC DNA]</scope>
    <source>
        <strain evidence="5 6">PS125</strain>
    </source>
</reference>
<dbReference type="Gene3D" id="3.40.1410.10">
    <property type="entry name" value="Chorismate lyase-like"/>
    <property type="match status" value="1"/>
</dbReference>
<sequence>MGQGRNQYQIIRSALCEQIESGALPAGTKLPPERLLSESFGTTRVTLREALSSLEADGMVYREDRRGWFVSPERIVYNPTVNTNFHTMVADQGRTPETRLISASLAPATTRIQKLLQLPPLTPVYRVQRLRLIDQRTVLYVENYINPEYFPGLLDQDLEQSLSDIYRTHYRTRYSKVNFRLYPVGIHDEAATHLRVTSGSSGLLVTRVNHDQKKRLIDCDFEYWRQDAIVITAQARK</sequence>
<evidence type="ECO:0000259" key="4">
    <source>
        <dbReference type="PROSITE" id="PS50949"/>
    </source>
</evidence>
<keyword evidence="2" id="KW-0238">DNA-binding</keyword>
<dbReference type="PRINTS" id="PR00035">
    <property type="entry name" value="HTHGNTR"/>
</dbReference>
<accession>A0ABT3N325</accession>
<dbReference type="InterPro" id="IPR017722">
    <property type="entry name" value="Tscrpt_reg_PhnR"/>
</dbReference>
<dbReference type="Pfam" id="PF00392">
    <property type="entry name" value="GntR"/>
    <property type="match status" value="1"/>
</dbReference>
<dbReference type="NCBIfam" id="TIGR03337">
    <property type="entry name" value="phnR"/>
    <property type="match status" value="1"/>
</dbReference>
<keyword evidence="3" id="KW-0804">Transcription</keyword>
<dbReference type="PANTHER" id="PTHR44846">
    <property type="entry name" value="MANNOSYL-D-GLYCERATE TRANSPORT/METABOLISM SYSTEM REPRESSOR MNGR-RELATED"/>
    <property type="match status" value="1"/>
</dbReference>
<dbReference type="Pfam" id="PF07702">
    <property type="entry name" value="UTRA"/>
    <property type="match status" value="1"/>
</dbReference>
<dbReference type="InterPro" id="IPR050679">
    <property type="entry name" value="Bact_HTH_transcr_reg"/>
</dbReference>
<gene>
    <name evidence="5" type="primary">phnR</name>
    <name evidence="5" type="ORF">NX722_24590</name>
</gene>
<dbReference type="SMART" id="SM00866">
    <property type="entry name" value="UTRA"/>
    <property type="match status" value="1"/>
</dbReference>
<organism evidence="5 6">
    <name type="scientific">Endozoicomonas gorgoniicola</name>
    <dbReference type="NCBI Taxonomy" id="1234144"/>
    <lineage>
        <taxon>Bacteria</taxon>
        <taxon>Pseudomonadati</taxon>
        <taxon>Pseudomonadota</taxon>
        <taxon>Gammaproteobacteria</taxon>
        <taxon>Oceanospirillales</taxon>
        <taxon>Endozoicomonadaceae</taxon>
        <taxon>Endozoicomonas</taxon>
    </lineage>
</organism>
<comment type="caution">
    <text evidence="5">The sequence shown here is derived from an EMBL/GenBank/DDBJ whole genome shotgun (WGS) entry which is preliminary data.</text>
</comment>
<feature type="domain" description="HTH gntR-type" evidence="4">
    <location>
        <begin position="5"/>
        <end position="73"/>
    </location>
</feature>
<dbReference type="InterPro" id="IPR000524">
    <property type="entry name" value="Tscrpt_reg_HTH_GntR"/>
</dbReference>
<dbReference type="InterPro" id="IPR036388">
    <property type="entry name" value="WH-like_DNA-bd_sf"/>
</dbReference>
<dbReference type="Gene3D" id="1.10.10.10">
    <property type="entry name" value="Winged helix-like DNA-binding domain superfamily/Winged helix DNA-binding domain"/>
    <property type="match status" value="1"/>
</dbReference>
<dbReference type="RefSeq" id="WP_262565506.1">
    <property type="nucleotide sequence ID" value="NZ_JAPFCC010000001.1"/>
</dbReference>
<dbReference type="PROSITE" id="PS50949">
    <property type="entry name" value="HTH_GNTR"/>
    <property type="match status" value="1"/>
</dbReference>
<evidence type="ECO:0000313" key="5">
    <source>
        <dbReference type="EMBL" id="MCW7555748.1"/>
    </source>
</evidence>
<evidence type="ECO:0000313" key="6">
    <source>
        <dbReference type="Proteomes" id="UP001209854"/>
    </source>
</evidence>
<dbReference type="SMART" id="SM00345">
    <property type="entry name" value="HTH_GNTR"/>
    <property type="match status" value="1"/>
</dbReference>
<dbReference type="EMBL" id="JAPFCC010000001">
    <property type="protein sequence ID" value="MCW7555748.1"/>
    <property type="molecule type" value="Genomic_DNA"/>
</dbReference>
<protein>
    <submittedName>
        <fullName evidence="5">Phosphonate utilization transcriptional regulator PhnR</fullName>
    </submittedName>
</protein>
<evidence type="ECO:0000256" key="3">
    <source>
        <dbReference type="ARBA" id="ARBA00023163"/>
    </source>
</evidence>
<proteinExistence type="predicted"/>
<dbReference type="SUPFAM" id="SSF64288">
    <property type="entry name" value="Chorismate lyase-like"/>
    <property type="match status" value="1"/>
</dbReference>
<dbReference type="InterPro" id="IPR028978">
    <property type="entry name" value="Chorismate_lyase_/UTRA_dom_sf"/>
</dbReference>
<dbReference type="CDD" id="cd07377">
    <property type="entry name" value="WHTH_GntR"/>
    <property type="match status" value="1"/>
</dbReference>
<name>A0ABT3N325_9GAMM</name>
<dbReference type="InterPro" id="IPR011663">
    <property type="entry name" value="UTRA"/>
</dbReference>
<dbReference type="Proteomes" id="UP001209854">
    <property type="component" value="Unassembled WGS sequence"/>
</dbReference>
<keyword evidence="1" id="KW-0805">Transcription regulation</keyword>
<evidence type="ECO:0000256" key="2">
    <source>
        <dbReference type="ARBA" id="ARBA00023125"/>
    </source>
</evidence>
<evidence type="ECO:0000256" key="1">
    <source>
        <dbReference type="ARBA" id="ARBA00023015"/>
    </source>
</evidence>
<keyword evidence="6" id="KW-1185">Reference proteome</keyword>
<dbReference type="SUPFAM" id="SSF46785">
    <property type="entry name" value="Winged helix' DNA-binding domain"/>
    <property type="match status" value="1"/>
</dbReference>
<dbReference type="InterPro" id="IPR036390">
    <property type="entry name" value="WH_DNA-bd_sf"/>
</dbReference>
<dbReference type="PANTHER" id="PTHR44846:SF7">
    <property type="entry name" value="TRANSCRIPTIONAL REGULATOR OF 2-AMINOETHYLPHOSPHONATE DEGRADATION OPERONS-RELATED"/>
    <property type="match status" value="1"/>
</dbReference>